<dbReference type="GO" id="GO:0003723">
    <property type="term" value="F:RNA binding"/>
    <property type="evidence" value="ECO:0007669"/>
    <property type="project" value="UniProtKB-UniRule"/>
</dbReference>
<dbReference type="InterPro" id="IPR000504">
    <property type="entry name" value="RRM_dom"/>
</dbReference>
<protein>
    <recommendedName>
        <fullName evidence="3">RRM domain-containing protein</fullName>
    </recommendedName>
</protein>
<feature type="region of interest" description="Disordered" evidence="2">
    <location>
        <begin position="52"/>
        <end position="73"/>
    </location>
</feature>
<dbReference type="EMBL" id="LKCW01000027">
    <property type="protein sequence ID" value="KPM43820.1"/>
    <property type="molecule type" value="Genomic_DNA"/>
</dbReference>
<dbReference type="Gene3D" id="3.30.70.330">
    <property type="match status" value="1"/>
</dbReference>
<name>A0A0N8H879_9HYPO</name>
<dbReference type="InterPro" id="IPR035979">
    <property type="entry name" value="RBD_domain_sf"/>
</dbReference>
<dbReference type="PANTHER" id="PTHR33112">
    <property type="entry name" value="DOMAIN PROTEIN, PUTATIVE-RELATED"/>
    <property type="match status" value="1"/>
</dbReference>
<evidence type="ECO:0000256" key="2">
    <source>
        <dbReference type="SAM" id="MobiDB-lite"/>
    </source>
</evidence>
<evidence type="ECO:0000313" key="4">
    <source>
        <dbReference type="EMBL" id="KPM43820.1"/>
    </source>
</evidence>
<sequence length="822" mass="93530">MLQTSGFGDFEHIHISIDPISSRNPGYCFIDFKTRNTAERALASLRDSIRSHPIKVGPCRPKRRDGPGSSQARASFQRWGNWTGNGSSLRDTRNEFRQGPERASEHFEDISKHPAKRVYLGGLPKMLNQEANQRELQELLEDLKPGDSIPIIAVSPRKPSAWFMNSVPACTKFHEPSMEDSLKFQRSLCSVCQDILLATTCDASTSFVRATGQTYEVFKKAAETKCTICSVVWSLSRSHHHVWADSLGAWVPMGYRAEMYSDEDSPVVLTVSYTNPLKNEEAHARFNLIPTSDVRYQALLDFPALESTGRSNTAPTTGLRWLTHCLSSHQHCNEPRQSVQGWLPTRLLDIGDADDSNWRLCETSEDAISPPSASYMTLSYRWSSTPRIRLLFSNLARFRQGQPIADLPVLFRDAIYIARRFSMRYLWIDALCILQDSQEDWEREAARMQHVFSNTACTLAASGSESPDDSLFRDRDLDFIRPGKIQSSLFSDGPRSVYIYDAEYWDRQVSEGPLQTRGWALQERYLSPRALYFGKHQLLWECRMQHRCEAFPEGIPLHCSNKTRDPLLEYQSETDRVQEKGFSLKVFSHWNALVEEFSRCDLTQPSDKLHAFAGIAKLFEEITGDEYAAGLWKSSFALMLDWTVYDPKPRLSLDYRAPSWSWAFVDGPVRPNGISAQAESLVTLVKLGIQSRTTDRMSAVLDANAVLQARVIPATIQLVSMPFVTFQVDSSCFKVSVYPDTTEVELKEGHKVSYMPLKLDYRYSLDGEETPFIACLLLEEQEQSPERLDQYRRIGYFVLYKGDGLDINSLCTEAETREVEII</sequence>
<dbReference type="InterPro" id="IPR010730">
    <property type="entry name" value="HET"/>
</dbReference>
<dbReference type="AlphaFoldDB" id="A0A0N8H879"/>
<keyword evidence="5" id="KW-1185">Reference proteome</keyword>
<comment type="caution">
    <text evidence="4">The sequence shown here is derived from an EMBL/GenBank/DDBJ whole genome shotgun (WGS) entry which is preliminary data.</text>
</comment>
<evidence type="ECO:0000256" key="1">
    <source>
        <dbReference type="PROSITE-ProRule" id="PRU00176"/>
    </source>
</evidence>
<gene>
    <name evidence="4" type="ORF">AK830_g2815</name>
</gene>
<evidence type="ECO:0000313" key="5">
    <source>
        <dbReference type="Proteomes" id="UP000050424"/>
    </source>
</evidence>
<proteinExistence type="predicted"/>
<feature type="domain" description="RRM" evidence="3">
    <location>
        <begin position="1"/>
        <end position="61"/>
    </location>
</feature>
<organism evidence="4 5">
    <name type="scientific">Neonectria ditissima</name>
    <dbReference type="NCBI Taxonomy" id="78410"/>
    <lineage>
        <taxon>Eukaryota</taxon>
        <taxon>Fungi</taxon>
        <taxon>Dikarya</taxon>
        <taxon>Ascomycota</taxon>
        <taxon>Pezizomycotina</taxon>
        <taxon>Sordariomycetes</taxon>
        <taxon>Hypocreomycetidae</taxon>
        <taxon>Hypocreales</taxon>
        <taxon>Nectriaceae</taxon>
        <taxon>Neonectria</taxon>
    </lineage>
</organism>
<reference evidence="4 5" key="1">
    <citation type="submission" date="2015-09" db="EMBL/GenBank/DDBJ databases">
        <title>Draft genome of a European isolate of the apple canker pathogen Neonectria ditissima.</title>
        <authorList>
            <person name="Gomez-Cortecero A."/>
            <person name="Harrison R.J."/>
            <person name="Armitage A.D."/>
        </authorList>
    </citation>
    <scope>NUCLEOTIDE SEQUENCE [LARGE SCALE GENOMIC DNA]</scope>
    <source>
        <strain evidence="4 5">R09/05</strain>
    </source>
</reference>
<dbReference type="STRING" id="78410.A0A0N8H879"/>
<evidence type="ECO:0000259" key="3">
    <source>
        <dbReference type="PROSITE" id="PS50102"/>
    </source>
</evidence>
<dbReference type="PANTHER" id="PTHR33112:SF10">
    <property type="entry name" value="TOL"/>
    <property type="match status" value="1"/>
</dbReference>
<accession>A0A0N8H879</accession>
<dbReference type="OrthoDB" id="5347061at2759"/>
<dbReference type="Pfam" id="PF06985">
    <property type="entry name" value="HET"/>
    <property type="match status" value="1"/>
</dbReference>
<dbReference type="PROSITE" id="PS50102">
    <property type="entry name" value="RRM"/>
    <property type="match status" value="1"/>
</dbReference>
<dbReference type="SUPFAM" id="SSF54928">
    <property type="entry name" value="RNA-binding domain, RBD"/>
    <property type="match status" value="1"/>
</dbReference>
<dbReference type="Pfam" id="PF00076">
    <property type="entry name" value="RRM_1"/>
    <property type="match status" value="1"/>
</dbReference>
<dbReference type="Proteomes" id="UP000050424">
    <property type="component" value="Unassembled WGS sequence"/>
</dbReference>
<keyword evidence="1" id="KW-0694">RNA-binding</keyword>
<dbReference type="InterPro" id="IPR012677">
    <property type="entry name" value="Nucleotide-bd_a/b_plait_sf"/>
</dbReference>